<protein>
    <submittedName>
        <fullName evidence="2">Uncharacterized protein</fullName>
    </submittedName>
</protein>
<reference evidence="2 3" key="1">
    <citation type="submission" date="2022-10" db="EMBL/GenBank/DDBJ databases">
        <title>Alteromonas sp. chi3 Genome sequencing.</title>
        <authorList>
            <person name="Park S."/>
        </authorList>
    </citation>
    <scope>NUCLEOTIDE SEQUENCE [LARGE SCALE GENOMIC DNA]</scope>
    <source>
        <strain evidence="3">chi3</strain>
    </source>
</reference>
<keyword evidence="3" id="KW-1185">Reference proteome</keyword>
<gene>
    <name evidence="2" type="ORF">OIK42_01215</name>
</gene>
<accession>A0ABT5KX76</accession>
<feature type="transmembrane region" description="Helical" evidence="1">
    <location>
        <begin position="81"/>
        <end position="101"/>
    </location>
</feature>
<dbReference type="RefSeq" id="WP_273637733.1">
    <property type="nucleotide sequence ID" value="NZ_JAQQXP010000001.1"/>
</dbReference>
<keyword evidence="1" id="KW-1133">Transmembrane helix</keyword>
<evidence type="ECO:0000313" key="3">
    <source>
        <dbReference type="Proteomes" id="UP001218788"/>
    </source>
</evidence>
<comment type="caution">
    <text evidence="2">The sequence shown here is derived from an EMBL/GenBank/DDBJ whole genome shotgun (WGS) entry which is preliminary data.</text>
</comment>
<sequence length="111" mass="12523">MNCLKHWMDVRRVHNKQLLALQRELGNIAVMQLLCASGNGMSRENLKKNNLFTMTVAAVFAATFAHQTMALLGLSGSTEDTGIFLLQALFFGSLFSVFNLFTTRLFKWLYS</sequence>
<keyword evidence="1" id="KW-0812">Transmembrane</keyword>
<evidence type="ECO:0000313" key="2">
    <source>
        <dbReference type="EMBL" id="MDC8829369.1"/>
    </source>
</evidence>
<keyword evidence="1" id="KW-0472">Membrane</keyword>
<organism evidence="2 3">
    <name type="scientific">Alteromonas gilva</name>
    <dbReference type="NCBI Taxonomy" id="2987522"/>
    <lineage>
        <taxon>Bacteria</taxon>
        <taxon>Pseudomonadati</taxon>
        <taxon>Pseudomonadota</taxon>
        <taxon>Gammaproteobacteria</taxon>
        <taxon>Alteromonadales</taxon>
        <taxon>Alteromonadaceae</taxon>
        <taxon>Alteromonas/Salinimonas group</taxon>
        <taxon>Alteromonas</taxon>
    </lineage>
</organism>
<evidence type="ECO:0000256" key="1">
    <source>
        <dbReference type="SAM" id="Phobius"/>
    </source>
</evidence>
<dbReference type="EMBL" id="JAQQXP010000001">
    <property type="protein sequence ID" value="MDC8829369.1"/>
    <property type="molecule type" value="Genomic_DNA"/>
</dbReference>
<feature type="transmembrane region" description="Helical" evidence="1">
    <location>
        <begin position="51"/>
        <end position="75"/>
    </location>
</feature>
<dbReference type="Proteomes" id="UP001218788">
    <property type="component" value="Unassembled WGS sequence"/>
</dbReference>
<name>A0ABT5KX76_9ALTE</name>
<proteinExistence type="predicted"/>